<dbReference type="AlphaFoldDB" id="A0A2D0NGX5"/>
<feature type="domain" description="Glycoside hydrolase family 57 N-terminal" evidence="3">
    <location>
        <begin position="84"/>
        <end position="308"/>
    </location>
</feature>
<dbReference type="PANTHER" id="PTHR36306">
    <property type="entry name" value="ALPHA-AMYLASE-RELATED-RELATED"/>
    <property type="match status" value="1"/>
</dbReference>
<comment type="caution">
    <text evidence="4">The sequence shown here is derived from an EMBL/GenBank/DDBJ whole genome shotgun (WGS) entry which is preliminary data.</text>
</comment>
<evidence type="ECO:0000259" key="3">
    <source>
        <dbReference type="Pfam" id="PF03065"/>
    </source>
</evidence>
<dbReference type="PANTHER" id="PTHR36306:SF3">
    <property type="entry name" value="GLYCOSIDE HYDROLASE FAMILY 57"/>
    <property type="match status" value="1"/>
</dbReference>
<comment type="similarity">
    <text evidence="1">Belongs to the glycosyl hydrolase 57 family.</text>
</comment>
<gene>
    <name evidence="4" type="ORF">CRP01_06095</name>
</gene>
<proteinExistence type="inferred from homology"/>
<dbReference type="InterPro" id="IPR052046">
    <property type="entry name" value="GH57_Enzymes"/>
</dbReference>
<dbReference type="Gene3D" id="3.20.110.20">
    <property type="match status" value="1"/>
</dbReference>
<dbReference type="Pfam" id="PF03065">
    <property type="entry name" value="Glyco_hydro_57"/>
    <property type="match status" value="1"/>
</dbReference>
<evidence type="ECO:0000256" key="2">
    <source>
        <dbReference type="ARBA" id="ARBA00023277"/>
    </source>
</evidence>
<dbReference type="EMBL" id="PDUD01000009">
    <property type="protein sequence ID" value="PHN07668.1"/>
    <property type="molecule type" value="Genomic_DNA"/>
</dbReference>
<reference evidence="4 5" key="1">
    <citation type="submission" date="2017-10" db="EMBL/GenBank/DDBJ databases">
        <title>The draft genome sequence of Lewinella nigricans NBRC 102662.</title>
        <authorList>
            <person name="Wang K."/>
        </authorList>
    </citation>
    <scope>NUCLEOTIDE SEQUENCE [LARGE SCALE GENOMIC DNA]</scope>
    <source>
        <strain evidence="4 5">NBRC 102662</strain>
    </source>
</reference>
<dbReference type="GO" id="GO:0016787">
    <property type="term" value="F:hydrolase activity"/>
    <property type="evidence" value="ECO:0007669"/>
    <property type="project" value="UniProtKB-KW"/>
</dbReference>
<sequence>MSFSNKYVCVHGHFYQPPRENGWLEVVELQDSAAPFHDWNERINFECYAPNTAARILDDQQRIANIINNYAYISYNFGPTLLSWMEKADPETYAGILAADRLSMERFGGHGSAMAQVHSHLILPLANRRDKETQVKWGISDFEYRYGRKPEGIWLAETAVDTETLEVLAENGITFTILAPRQAKAIRPIGDKDWIDLPHDSVDPRRPYLCQLPSGKKINLFFYHGEVSQAVAFERLLNDGKAFARRLTGSFDFNETPQLLHIATDGESYGHHHSRGEMALADCLHEIIQREDVELTNYGQYLEMFPPEWEAQIWENSSWSCVHGVERWRSNCGCNSGGRPGWTQAWRKPLRDTLNWLRDELIPIYEKEGGKLLKDPWEARNGYIEVILRRKNKSIRNFIETYAKKPLENDEKIQLLRLMEMQRQAMLMFTSCGWFFDEISGLETNQILQYANRALHYAQQVSGISFHQEFLDRLSEAPSNVYENGAVSYMENVIPARVDLERVGMHFAAASLFEERPEELELFNYIAESEILDRYHAGMQRLAIGRTTVRSRITHSEKRFSFAVLYLGQQNIIGSISTNMPRKEFDAMSQGIVEAFATPNLGEVIGLMQQHFGGEKYSIWHLFRDEKRKILNQIIQLSLNKAENDFRDIYNVNYQLMTGIANIGMPIPNAYQSALEFVLNRDLQAFFSKSNRFNLREIQRLVSEFKKWNVRITQQDSLHLRINERVFEAISSLNTSEEGLQDLRLLNSVLECIAKLELAAEFWKSQNHYFFLLQKYRGIDWEGISKEWKEAFVHLGELIWVKN</sequence>
<dbReference type="InterPro" id="IPR021923">
    <property type="entry name" value="DUF3536"/>
</dbReference>
<keyword evidence="5" id="KW-1185">Reference proteome</keyword>
<evidence type="ECO:0000313" key="5">
    <source>
        <dbReference type="Proteomes" id="UP000223913"/>
    </source>
</evidence>
<keyword evidence="2" id="KW-0119">Carbohydrate metabolism</keyword>
<accession>A0A2D0NGX5</accession>
<evidence type="ECO:0000256" key="1">
    <source>
        <dbReference type="ARBA" id="ARBA00006821"/>
    </source>
</evidence>
<dbReference type="GO" id="GO:0005975">
    <property type="term" value="P:carbohydrate metabolic process"/>
    <property type="evidence" value="ECO:0007669"/>
    <property type="project" value="InterPro"/>
</dbReference>
<dbReference type="Pfam" id="PF12055">
    <property type="entry name" value="DUF3536"/>
    <property type="match status" value="1"/>
</dbReference>
<dbReference type="Proteomes" id="UP000223913">
    <property type="component" value="Unassembled WGS sequence"/>
</dbReference>
<organism evidence="4 5">
    <name type="scientific">Flavilitoribacter nigricans (strain ATCC 23147 / DSM 23189 / NBRC 102662 / NCIMB 1420 / SS-2)</name>
    <name type="common">Lewinella nigricans</name>
    <dbReference type="NCBI Taxonomy" id="1122177"/>
    <lineage>
        <taxon>Bacteria</taxon>
        <taxon>Pseudomonadati</taxon>
        <taxon>Bacteroidota</taxon>
        <taxon>Saprospiria</taxon>
        <taxon>Saprospirales</taxon>
        <taxon>Lewinellaceae</taxon>
        <taxon>Flavilitoribacter</taxon>
    </lineage>
</organism>
<dbReference type="SUPFAM" id="SSF88713">
    <property type="entry name" value="Glycoside hydrolase/deacetylase"/>
    <property type="match status" value="1"/>
</dbReference>
<dbReference type="InterPro" id="IPR004300">
    <property type="entry name" value="Glyco_hydro_57_N"/>
</dbReference>
<name>A0A2D0NGX5_FLAN2</name>
<dbReference type="OrthoDB" id="9757977at2"/>
<dbReference type="RefSeq" id="WP_099149116.1">
    <property type="nucleotide sequence ID" value="NZ_PDUD01000009.1"/>
</dbReference>
<evidence type="ECO:0000313" key="4">
    <source>
        <dbReference type="EMBL" id="PHN07668.1"/>
    </source>
</evidence>
<keyword evidence="4" id="KW-0378">Hydrolase</keyword>
<protein>
    <submittedName>
        <fullName evidence="4">Glycoside hydrolase</fullName>
    </submittedName>
</protein>
<dbReference type="InterPro" id="IPR011330">
    <property type="entry name" value="Glyco_hydro/deAcase_b/a-brl"/>
</dbReference>
<dbReference type="CDD" id="cd10797">
    <property type="entry name" value="GH57N_APU_like_1"/>
    <property type="match status" value="1"/>
</dbReference>